<dbReference type="InterPro" id="IPR036901">
    <property type="entry name" value="Asp/Orn_carbamoylTrfase_sf"/>
</dbReference>
<dbReference type="NCBIfam" id="TIGR00658">
    <property type="entry name" value="orni_carb_tr"/>
    <property type="match status" value="1"/>
</dbReference>
<evidence type="ECO:0000259" key="7">
    <source>
        <dbReference type="Pfam" id="PF02729"/>
    </source>
</evidence>
<dbReference type="OrthoDB" id="10252326at2759"/>
<dbReference type="FunFam" id="3.40.50.1370:FF:000008">
    <property type="entry name" value="Ornithine carbamoyltransferase"/>
    <property type="match status" value="1"/>
</dbReference>
<evidence type="ECO:0000313" key="9">
    <source>
        <dbReference type="Proteomes" id="UP000239649"/>
    </source>
</evidence>
<comment type="caution">
    <text evidence="8">The sequence shown here is derived from an EMBL/GenBank/DDBJ whole genome shotgun (WGS) entry which is preliminary data.</text>
</comment>
<evidence type="ECO:0000256" key="2">
    <source>
        <dbReference type="ARBA" id="ARBA00013007"/>
    </source>
</evidence>
<comment type="catalytic activity">
    <reaction evidence="4">
        <text>carbamoyl phosphate + L-ornithine = L-citrulline + phosphate + H(+)</text>
        <dbReference type="Rhea" id="RHEA:19513"/>
        <dbReference type="ChEBI" id="CHEBI:15378"/>
        <dbReference type="ChEBI" id="CHEBI:43474"/>
        <dbReference type="ChEBI" id="CHEBI:46911"/>
        <dbReference type="ChEBI" id="CHEBI:57743"/>
        <dbReference type="ChEBI" id="CHEBI:58228"/>
        <dbReference type="EC" id="2.1.3.3"/>
    </reaction>
</comment>
<dbReference type="InterPro" id="IPR006132">
    <property type="entry name" value="Asp/Orn_carbamoyltranf_P-bd"/>
</dbReference>
<evidence type="ECO:0000259" key="6">
    <source>
        <dbReference type="Pfam" id="PF00185"/>
    </source>
</evidence>
<dbReference type="Gene3D" id="3.40.50.1370">
    <property type="entry name" value="Aspartate/ornithine carbamoyltransferase"/>
    <property type="match status" value="2"/>
</dbReference>
<dbReference type="STRING" id="554055.A0A2P6VE87"/>
<dbReference type="InterPro" id="IPR006131">
    <property type="entry name" value="Asp_carbamoyltransf_Asp/Orn-bd"/>
</dbReference>
<sequence>MRCLKPSSLSQLRRSAASAVSSRRSMAVAASGSGTGSYSGAGIAPPAKGHHFLHIDDFSKEQLIAMLDTAIEVKARLKSDDQSFKPLMGKSLAMIFTKPSMRTRVSFETGFFKLGGHALYLGPNDIQLGKREPTKDIARVLARYNDMIMARLFAHEDILELAQFSDAPVVNGLTDYNHPCQIMADIMTVKEHIGRYEDVKVVYVGDGNNIVHSWLRLAAVFKMEFVCACPKGFEPDKATVALAQATGVSKISISHEPFEAVKGADVIYTDVWASMGQKDEADYRRQRFQGFQVSEDLMKAAGPQAKFMHCLPAERGIECTDGVVESAASIIFDQAENRMHAQNGIMLHAMGVA</sequence>
<proteinExistence type="inferred from homology"/>
<dbReference type="PANTHER" id="PTHR45753:SF3">
    <property type="entry name" value="ORNITHINE TRANSCARBAMYLASE, MITOCHONDRIAL"/>
    <property type="match status" value="1"/>
</dbReference>
<accession>A0A2P6VE87</accession>
<dbReference type="GO" id="GO:0016597">
    <property type="term" value="F:amino acid binding"/>
    <property type="evidence" value="ECO:0007669"/>
    <property type="project" value="InterPro"/>
</dbReference>
<evidence type="ECO:0000256" key="5">
    <source>
        <dbReference type="RuleBase" id="RU003634"/>
    </source>
</evidence>
<feature type="domain" description="Aspartate/ornithine carbamoyltransferase carbamoyl-P binding" evidence="7">
    <location>
        <begin position="51"/>
        <end position="191"/>
    </location>
</feature>
<keyword evidence="9" id="KW-1185">Reference proteome</keyword>
<comment type="similarity">
    <text evidence="1">Belongs to the aspartate/ornithine carbamoyltransferase superfamily. OTCase family.</text>
</comment>
<dbReference type="HAMAP" id="MF_01109">
    <property type="entry name" value="OTCase"/>
    <property type="match status" value="1"/>
</dbReference>
<keyword evidence="3 5" id="KW-0808">Transferase</keyword>
<dbReference type="PRINTS" id="PR00102">
    <property type="entry name" value="OTCASE"/>
</dbReference>
<dbReference type="PRINTS" id="PR00100">
    <property type="entry name" value="AOTCASE"/>
</dbReference>
<name>A0A2P6VE87_9CHLO</name>
<evidence type="ECO:0000313" key="8">
    <source>
        <dbReference type="EMBL" id="PSC72415.1"/>
    </source>
</evidence>
<dbReference type="Proteomes" id="UP000239649">
    <property type="component" value="Unassembled WGS sequence"/>
</dbReference>
<dbReference type="GO" id="GO:0042450">
    <property type="term" value="P:L-arginine biosynthetic process via ornithine"/>
    <property type="evidence" value="ECO:0007669"/>
    <property type="project" value="TreeGrafter"/>
</dbReference>
<dbReference type="PANTHER" id="PTHR45753">
    <property type="entry name" value="ORNITHINE CARBAMOYLTRANSFERASE, MITOCHONDRIAL"/>
    <property type="match status" value="1"/>
</dbReference>
<dbReference type="Pfam" id="PF00185">
    <property type="entry name" value="OTCace"/>
    <property type="match status" value="1"/>
</dbReference>
<dbReference type="EC" id="2.1.3.3" evidence="2"/>
<evidence type="ECO:0000256" key="3">
    <source>
        <dbReference type="ARBA" id="ARBA00022679"/>
    </source>
</evidence>
<dbReference type="NCBIfam" id="NF001986">
    <property type="entry name" value="PRK00779.1"/>
    <property type="match status" value="1"/>
</dbReference>
<feature type="domain" description="Aspartate/ornithine carbamoyltransferase Asp/Orn-binding" evidence="6">
    <location>
        <begin position="198"/>
        <end position="347"/>
    </location>
</feature>
<dbReference type="Pfam" id="PF02729">
    <property type="entry name" value="OTCace_N"/>
    <property type="match status" value="1"/>
</dbReference>
<evidence type="ECO:0000256" key="4">
    <source>
        <dbReference type="ARBA" id="ARBA00048772"/>
    </source>
</evidence>
<dbReference type="GO" id="GO:0004585">
    <property type="term" value="F:ornithine carbamoyltransferase activity"/>
    <property type="evidence" value="ECO:0007669"/>
    <property type="project" value="UniProtKB-EC"/>
</dbReference>
<dbReference type="EMBL" id="LHPF02000010">
    <property type="protein sequence ID" value="PSC72415.1"/>
    <property type="molecule type" value="Genomic_DNA"/>
</dbReference>
<reference evidence="8 9" key="1">
    <citation type="journal article" date="2018" name="Plant J.">
        <title>Genome sequences of Chlorella sorokiniana UTEX 1602 and Micractinium conductrix SAG 241.80: implications to maltose excretion by a green alga.</title>
        <authorList>
            <person name="Arriola M.B."/>
            <person name="Velmurugan N."/>
            <person name="Zhang Y."/>
            <person name="Plunkett M.H."/>
            <person name="Hondzo H."/>
            <person name="Barney B.M."/>
        </authorList>
    </citation>
    <scope>NUCLEOTIDE SEQUENCE [LARGE SCALE GENOMIC DNA]</scope>
    <source>
        <strain evidence="8 9">SAG 241.80</strain>
    </source>
</reference>
<dbReference type="InterPro" id="IPR006130">
    <property type="entry name" value="Asp/Orn_carbamoylTrfase"/>
</dbReference>
<dbReference type="InterPro" id="IPR002292">
    <property type="entry name" value="Orn/put_carbamltrans"/>
</dbReference>
<organism evidence="8 9">
    <name type="scientific">Micractinium conductrix</name>
    <dbReference type="NCBI Taxonomy" id="554055"/>
    <lineage>
        <taxon>Eukaryota</taxon>
        <taxon>Viridiplantae</taxon>
        <taxon>Chlorophyta</taxon>
        <taxon>core chlorophytes</taxon>
        <taxon>Trebouxiophyceae</taxon>
        <taxon>Chlorellales</taxon>
        <taxon>Chlorellaceae</taxon>
        <taxon>Chlorella clade</taxon>
        <taxon>Micractinium</taxon>
    </lineage>
</organism>
<evidence type="ECO:0000256" key="1">
    <source>
        <dbReference type="ARBA" id="ARBA00007805"/>
    </source>
</evidence>
<dbReference type="SUPFAM" id="SSF53671">
    <property type="entry name" value="Aspartate/ornithine carbamoyltransferase"/>
    <property type="match status" value="1"/>
</dbReference>
<dbReference type="InterPro" id="IPR024904">
    <property type="entry name" value="OTCase_ArgI"/>
</dbReference>
<dbReference type="GO" id="GO:0019240">
    <property type="term" value="P:citrulline biosynthetic process"/>
    <property type="evidence" value="ECO:0007669"/>
    <property type="project" value="TreeGrafter"/>
</dbReference>
<protein>
    <recommendedName>
        <fullName evidence="2">ornithine carbamoyltransferase</fullName>
        <ecNumber evidence="2">2.1.3.3</ecNumber>
    </recommendedName>
</protein>
<dbReference type="AlphaFoldDB" id="A0A2P6VE87"/>
<gene>
    <name evidence="8" type="ORF">C2E20_4340</name>
</gene>